<protein>
    <recommendedName>
        <fullName evidence="2">DUF3604 domain-containing protein</fullName>
    </recommendedName>
</protein>
<dbReference type="InterPro" id="IPR022028">
    <property type="entry name" value="DUF3604"/>
</dbReference>
<dbReference type="AlphaFoldDB" id="A0A383BJ98"/>
<evidence type="ECO:0000313" key="1">
    <source>
        <dbReference type="EMBL" id="SVE19982.1"/>
    </source>
</evidence>
<dbReference type="Pfam" id="PF12228">
    <property type="entry name" value="DUF3604"/>
    <property type="match status" value="1"/>
</dbReference>
<organism evidence="1">
    <name type="scientific">marine metagenome</name>
    <dbReference type="NCBI Taxonomy" id="408172"/>
    <lineage>
        <taxon>unclassified sequences</taxon>
        <taxon>metagenomes</taxon>
        <taxon>ecological metagenomes</taxon>
    </lineage>
</organism>
<proteinExistence type="predicted"/>
<sequence>MKNIVLLLSVLITLISGAPSSLAESGEAYSPTTGRHHPREVFFGDTHLHTNLSPDAAAGGNRLFGHDQAYRLARGEEVTAHNGRRVRLNRPLDFLVAADHAEYMGLFPALDAEDPALLATDIGKRWYQALRAGPDEAATILIEFGAALSEGKDLIKSTDFQRSVWKTVIDKAEEYNQPGSFTAFIGYEWSSSRGGGNM</sequence>
<dbReference type="EMBL" id="UINC01200893">
    <property type="protein sequence ID" value="SVE19982.1"/>
    <property type="molecule type" value="Genomic_DNA"/>
</dbReference>
<feature type="non-terminal residue" evidence="1">
    <location>
        <position position="198"/>
    </location>
</feature>
<reference evidence="1" key="1">
    <citation type="submission" date="2018-05" db="EMBL/GenBank/DDBJ databases">
        <authorList>
            <person name="Lanie J.A."/>
            <person name="Ng W.-L."/>
            <person name="Kazmierczak K.M."/>
            <person name="Andrzejewski T.M."/>
            <person name="Davidsen T.M."/>
            <person name="Wayne K.J."/>
            <person name="Tettelin H."/>
            <person name="Glass J.I."/>
            <person name="Rusch D."/>
            <person name="Podicherti R."/>
            <person name="Tsui H.-C.T."/>
            <person name="Winkler M.E."/>
        </authorList>
    </citation>
    <scope>NUCLEOTIDE SEQUENCE</scope>
</reference>
<name>A0A383BJ98_9ZZZZ</name>
<accession>A0A383BJ98</accession>
<gene>
    <name evidence="1" type="ORF">METZ01_LOCUS472836</name>
</gene>
<evidence type="ECO:0008006" key="2">
    <source>
        <dbReference type="Google" id="ProtNLM"/>
    </source>
</evidence>